<keyword evidence="1" id="KW-1133">Transmembrane helix</keyword>
<keyword evidence="1" id="KW-0472">Membrane</keyword>
<accession>A0A955I8Y3</accession>
<reference evidence="2" key="1">
    <citation type="submission" date="2020-04" db="EMBL/GenBank/DDBJ databases">
        <authorList>
            <person name="Zhang T."/>
        </authorList>
    </citation>
    <scope>NUCLEOTIDE SEQUENCE</scope>
    <source>
        <strain evidence="2">HKST-UBA12</strain>
    </source>
</reference>
<dbReference type="Proteomes" id="UP000760819">
    <property type="component" value="Unassembled WGS sequence"/>
</dbReference>
<keyword evidence="1" id="KW-0812">Transmembrane</keyword>
<evidence type="ECO:0000313" key="2">
    <source>
        <dbReference type="EMBL" id="MCA9378833.1"/>
    </source>
</evidence>
<name>A0A955I8Y3_9BACT</name>
<gene>
    <name evidence="2" type="ORF">KC640_00235</name>
</gene>
<feature type="non-terminal residue" evidence="2">
    <location>
        <position position="69"/>
    </location>
</feature>
<feature type="transmembrane region" description="Helical" evidence="1">
    <location>
        <begin position="38"/>
        <end position="60"/>
    </location>
</feature>
<sequence>MADPKVVPQQGTVELPVSAPKKKKGNTLEEFLKQRRSYILGIFVGLVLIVINTYVSLYMLDILLSEDEI</sequence>
<protein>
    <submittedName>
        <fullName evidence="2">Uncharacterized protein</fullName>
    </submittedName>
</protein>
<dbReference type="EMBL" id="JAGQLI010000013">
    <property type="protein sequence ID" value="MCA9378833.1"/>
    <property type="molecule type" value="Genomic_DNA"/>
</dbReference>
<evidence type="ECO:0000313" key="3">
    <source>
        <dbReference type="Proteomes" id="UP000760819"/>
    </source>
</evidence>
<comment type="caution">
    <text evidence="2">The sequence shown here is derived from an EMBL/GenBank/DDBJ whole genome shotgun (WGS) entry which is preliminary data.</text>
</comment>
<dbReference type="AlphaFoldDB" id="A0A955I8Y3"/>
<reference evidence="2" key="2">
    <citation type="journal article" date="2021" name="Microbiome">
        <title>Successional dynamics and alternative stable states in a saline activated sludge microbial community over 9 years.</title>
        <authorList>
            <person name="Wang Y."/>
            <person name="Ye J."/>
            <person name="Ju F."/>
            <person name="Liu L."/>
            <person name="Boyd J.A."/>
            <person name="Deng Y."/>
            <person name="Parks D.H."/>
            <person name="Jiang X."/>
            <person name="Yin X."/>
            <person name="Woodcroft B.J."/>
            <person name="Tyson G.W."/>
            <person name="Hugenholtz P."/>
            <person name="Polz M.F."/>
            <person name="Zhang T."/>
        </authorList>
    </citation>
    <scope>NUCLEOTIDE SEQUENCE</scope>
    <source>
        <strain evidence="2">HKST-UBA12</strain>
    </source>
</reference>
<proteinExistence type="predicted"/>
<organism evidence="2 3">
    <name type="scientific">Candidatus Dojkabacteria bacterium</name>
    <dbReference type="NCBI Taxonomy" id="2099670"/>
    <lineage>
        <taxon>Bacteria</taxon>
        <taxon>Candidatus Dojkabacteria</taxon>
    </lineage>
</organism>
<evidence type="ECO:0000256" key="1">
    <source>
        <dbReference type="SAM" id="Phobius"/>
    </source>
</evidence>